<name>A0A162T819_9CRUS</name>
<sequence length="51" mass="6033">MLIDRCVCYLHDKHVSQKPTGLFFFHRKTIELGTKLSHLMMSLRFNCHSVL</sequence>
<accession>A0A162T819</accession>
<organism evidence="1 2">
    <name type="scientific">Daphnia magna</name>
    <dbReference type="NCBI Taxonomy" id="35525"/>
    <lineage>
        <taxon>Eukaryota</taxon>
        <taxon>Metazoa</taxon>
        <taxon>Ecdysozoa</taxon>
        <taxon>Arthropoda</taxon>
        <taxon>Crustacea</taxon>
        <taxon>Branchiopoda</taxon>
        <taxon>Diplostraca</taxon>
        <taxon>Cladocera</taxon>
        <taxon>Anomopoda</taxon>
        <taxon>Daphniidae</taxon>
        <taxon>Daphnia</taxon>
    </lineage>
</organism>
<dbReference type="AlphaFoldDB" id="A0A162T819"/>
<comment type="caution">
    <text evidence="1">The sequence shown here is derived from an EMBL/GenBank/DDBJ whole genome shotgun (WGS) entry which is preliminary data.</text>
</comment>
<reference evidence="1 2" key="1">
    <citation type="submission" date="2016-03" db="EMBL/GenBank/DDBJ databases">
        <title>EvidentialGene: Evidence-directed Construction of Genes on Genomes.</title>
        <authorList>
            <person name="Gilbert D.G."/>
            <person name="Choi J.-H."/>
            <person name="Mockaitis K."/>
            <person name="Colbourne J."/>
            <person name="Pfrender M."/>
        </authorList>
    </citation>
    <scope>NUCLEOTIDE SEQUENCE [LARGE SCALE GENOMIC DNA]</scope>
    <source>
        <strain evidence="1 2">Xinb3</strain>
        <tissue evidence="1">Complete organism</tissue>
    </source>
</reference>
<dbReference type="EMBL" id="LRGB01000005">
    <property type="protein sequence ID" value="KZS21985.1"/>
    <property type="molecule type" value="Genomic_DNA"/>
</dbReference>
<evidence type="ECO:0000313" key="2">
    <source>
        <dbReference type="Proteomes" id="UP000076858"/>
    </source>
</evidence>
<evidence type="ECO:0000313" key="1">
    <source>
        <dbReference type="EMBL" id="KZS21985.1"/>
    </source>
</evidence>
<dbReference type="Proteomes" id="UP000076858">
    <property type="component" value="Unassembled WGS sequence"/>
</dbReference>
<gene>
    <name evidence="1" type="ORF">APZ42_010887</name>
</gene>
<proteinExistence type="predicted"/>
<protein>
    <submittedName>
        <fullName evidence="1">Uncharacterized protein</fullName>
    </submittedName>
</protein>
<keyword evidence="2" id="KW-1185">Reference proteome</keyword>